<dbReference type="Proteomes" id="UP000694546">
    <property type="component" value="Chromosome 4"/>
</dbReference>
<keyword evidence="1" id="KW-0813">Transport</keyword>
<gene>
    <name evidence="2" type="primary">C5orf63</name>
</gene>
<proteinExistence type="inferred from homology"/>
<evidence type="ECO:0000313" key="3">
    <source>
        <dbReference type="Proteomes" id="UP000694546"/>
    </source>
</evidence>
<dbReference type="PANTHER" id="PTHR33558:SF1">
    <property type="entry name" value="GLUTAREDOXIN-LIKE PROTEIN C5ORF63 HOMOLOG"/>
    <property type="match status" value="1"/>
</dbReference>
<reference evidence="2" key="1">
    <citation type="submission" date="2025-08" db="UniProtKB">
        <authorList>
            <consortium name="Ensembl"/>
        </authorList>
    </citation>
    <scope>IDENTIFICATION</scope>
</reference>
<evidence type="ECO:0000313" key="2">
    <source>
        <dbReference type="Ensembl" id="ENSGMOP00000025724.1"/>
    </source>
</evidence>
<comment type="similarity">
    <text evidence="1">Belongs to the glutaredoxin family.</text>
</comment>
<dbReference type="SUPFAM" id="SSF52833">
    <property type="entry name" value="Thioredoxin-like"/>
    <property type="match status" value="1"/>
</dbReference>
<keyword evidence="3" id="KW-1185">Reference proteome</keyword>
<evidence type="ECO:0000256" key="1">
    <source>
        <dbReference type="RuleBase" id="RU363082"/>
    </source>
</evidence>
<organism evidence="2 3">
    <name type="scientific">Gadus morhua</name>
    <name type="common">Atlantic cod</name>
    <dbReference type="NCBI Taxonomy" id="8049"/>
    <lineage>
        <taxon>Eukaryota</taxon>
        <taxon>Metazoa</taxon>
        <taxon>Chordata</taxon>
        <taxon>Craniata</taxon>
        <taxon>Vertebrata</taxon>
        <taxon>Euteleostomi</taxon>
        <taxon>Actinopterygii</taxon>
        <taxon>Neopterygii</taxon>
        <taxon>Teleostei</taxon>
        <taxon>Neoteleostei</taxon>
        <taxon>Acanthomorphata</taxon>
        <taxon>Zeiogadaria</taxon>
        <taxon>Gadariae</taxon>
        <taxon>Gadiformes</taxon>
        <taxon>Gadoidei</taxon>
        <taxon>Gadidae</taxon>
        <taxon>Gadus</taxon>
    </lineage>
</organism>
<dbReference type="GeneTree" id="ENSGT00390000014940"/>
<accession>A0A8C5FC32</accession>
<dbReference type="PANTHER" id="PTHR33558">
    <property type="entry name" value="GLUTAREDOXIN-LIKE PROTEIN C5ORF63 HOMOLOG"/>
    <property type="match status" value="1"/>
</dbReference>
<dbReference type="Pfam" id="PF05768">
    <property type="entry name" value="Glrx-like"/>
    <property type="match status" value="1"/>
</dbReference>
<dbReference type="FunFam" id="3.40.30.10:FF:000628">
    <property type="entry name" value="Glutaredoxin-like protein C5orf63 homolog"/>
    <property type="match status" value="1"/>
</dbReference>
<keyword evidence="1" id="KW-0249">Electron transport</keyword>
<sequence>MWSVGLSSPVTCSCFLIGSQVILDRMNCLFTQRVTSGLRRIPVVLLQRSSSQKQLPTLTLYTKDPCPLCDDAKETLKPYKHRFLFQTVDITLPENKTWYKKYKYDIPVFHFNGQFLMMHRVDTGLLEQHLTKAEKE</sequence>
<reference evidence="2" key="2">
    <citation type="submission" date="2025-09" db="UniProtKB">
        <authorList>
            <consortium name="Ensembl"/>
        </authorList>
    </citation>
    <scope>IDENTIFICATION</scope>
</reference>
<protein>
    <recommendedName>
        <fullName evidence="1">Glutaredoxin-like protein</fullName>
    </recommendedName>
</protein>
<dbReference type="AlphaFoldDB" id="A0A8C5FC32"/>
<dbReference type="Ensembl" id="ENSGMOT00000042183.1">
    <property type="protein sequence ID" value="ENSGMOP00000025724.1"/>
    <property type="gene ID" value="ENSGMOG00000028433.1"/>
</dbReference>
<dbReference type="Gene3D" id="3.40.30.10">
    <property type="entry name" value="Glutaredoxin"/>
    <property type="match status" value="1"/>
</dbReference>
<dbReference type="OMA" id="WYERYQF"/>
<dbReference type="InterPro" id="IPR052565">
    <property type="entry name" value="Glutaredoxin-like_YDR286C"/>
</dbReference>
<dbReference type="InterPro" id="IPR008554">
    <property type="entry name" value="Glutaredoxin-like"/>
</dbReference>
<name>A0A8C5FC32_GADMO</name>
<dbReference type="InterPro" id="IPR036249">
    <property type="entry name" value="Thioredoxin-like_sf"/>
</dbReference>